<dbReference type="NCBIfam" id="TIGR00026">
    <property type="entry name" value="hi_GC_TIGR00026"/>
    <property type="match status" value="1"/>
</dbReference>
<dbReference type="PANTHER" id="PTHR39428:SF3">
    <property type="entry name" value="DEAZAFLAVIN-DEPENDENT NITROREDUCTASE"/>
    <property type="match status" value="1"/>
</dbReference>
<sequence>MRCPALFGRMSIMSDDWNTQIINEFRANEGRVGGPFEGAPMILVHHRGRKTGREGVTPLMYQPDEQDPKLVYIFASAAGAPNNPAWYYNLTEAGRTDVEVGTETYPVTIAEVTGPDRDRIYDIQATRYPGFAGYAEKTAGIRTIPVLALRRS</sequence>
<proteinExistence type="inferred from homology"/>
<evidence type="ECO:0000256" key="2">
    <source>
        <dbReference type="ARBA" id="ARBA00049106"/>
    </source>
</evidence>
<evidence type="ECO:0000313" key="3">
    <source>
        <dbReference type="EMBL" id="APA98205.1"/>
    </source>
</evidence>
<dbReference type="EMBL" id="CP017839">
    <property type="protein sequence ID" value="APA98205.1"/>
    <property type="molecule type" value="Genomic_DNA"/>
</dbReference>
<gene>
    <name evidence="3" type="ORF">NS506_04157</name>
</gene>
<dbReference type="PANTHER" id="PTHR39428">
    <property type="entry name" value="F420H(2)-DEPENDENT QUINONE REDUCTASE RV1261C"/>
    <property type="match status" value="1"/>
</dbReference>
<dbReference type="AlphaFoldDB" id="A0ABC8AUR8"/>
<dbReference type="InterPro" id="IPR004378">
    <property type="entry name" value="F420H2_quin_Rdtase"/>
</dbReference>
<evidence type="ECO:0000256" key="1">
    <source>
        <dbReference type="ARBA" id="ARBA00008710"/>
    </source>
</evidence>
<dbReference type="Pfam" id="PF04075">
    <property type="entry name" value="F420H2_quin_red"/>
    <property type="match status" value="1"/>
</dbReference>
<protein>
    <recommendedName>
        <fullName evidence="5">Nitroreductase family deazaflavin-dependent oxidoreductase</fullName>
    </recommendedName>
</protein>
<evidence type="ECO:0008006" key="5">
    <source>
        <dbReference type="Google" id="ProtNLM"/>
    </source>
</evidence>
<dbReference type="Gene3D" id="2.30.110.10">
    <property type="entry name" value="Electron Transport, Fmn-binding Protein, Chain A"/>
    <property type="match status" value="1"/>
</dbReference>
<dbReference type="KEGG" id="nsr:NS506_04157"/>
<accession>A0ABC8AUR8</accession>
<dbReference type="Proteomes" id="UP000180166">
    <property type="component" value="Chromosome"/>
</dbReference>
<reference evidence="3 4" key="1">
    <citation type="submission" date="2016-10" db="EMBL/GenBank/DDBJ databases">
        <title>Genome sequence of Nocardia seriolae strain EM150506, isolated from Anguila japonica.</title>
        <authorList>
            <person name="Han H.-J."/>
        </authorList>
    </citation>
    <scope>NUCLEOTIDE SEQUENCE [LARGE SCALE GENOMIC DNA]</scope>
    <source>
        <strain evidence="3 4">EM150506</strain>
    </source>
</reference>
<organism evidence="3 4">
    <name type="scientific">Nocardia seriolae</name>
    <dbReference type="NCBI Taxonomy" id="37332"/>
    <lineage>
        <taxon>Bacteria</taxon>
        <taxon>Bacillati</taxon>
        <taxon>Actinomycetota</taxon>
        <taxon>Actinomycetes</taxon>
        <taxon>Mycobacteriales</taxon>
        <taxon>Nocardiaceae</taxon>
        <taxon>Nocardia</taxon>
    </lineage>
</organism>
<dbReference type="InterPro" id="IPR012349">
    <property type="entry name" value="Split_barrel_FMN-bd"/>
</dbReference>
<comment type="similarity">
    <text evidence="1">Belongs to the F420H(2)-dependent quinone reductase family.</text>
</comment>
<evidence type="ECO:0000313" key="4">
    <source>
        <dbReference type="Proteomes" id="UP000180166"/>
    </source>
</evidence>
<name>A0ABC8AUR8_9NOCA</name>
<comment type="catalytic activity">
    <reaction evidence="2">
        <text>oxidized coenzyme F420-(gamma-L-Glu)(n) + a quinol + H(+) = reduced coenzyme F420-(gamma-L-Glu)(n) + a quinone</text>
        <dbReference type="Rhea" id="RHEA:39663"/>
        <dbReference type="Rhea" id="RHEA-COMP:12939"/>
        <dbReference type="Rhea" id="RHEA-COMP:14378"/>
        <dbReference type="ChEBI" id="CHEBI:15378"/>
        <dbReference type="ChEBI" id="CHEBI:24646"/>
        <dbReference type="ChEBI" id="CHEBI:132124"/>
        <dbReference type="ChEBI" id="CHEBI:133980"/>
        <dbReference type="ChEBI" id="CHEBI:139511"/>
    </reaction>
</comment>